<keyword evidence="2" id="KW-1185">Reference proteome</keyword>
<dbReference type="Proteomes" id="UP000799538">
    <property type="component" value="Unassembled WGS sequence"/>
</dbReference>
<name>A0A6A6G136_9PEZI</name>
<accession>A0A6A6G136</accession>
<gene>
    <name evidence="1" type="ORF">BDZ85DRAFT_268958</name>
</gene>
<evidence type="ECO:0000313" key="1">
    <source>
        <dbReference type="EMBL" id="KAF2219238.1"/>
    </source>
</evidence>
<dbReference type="EMBL" id="ML992518">
    <property type="protein sequence ID" value="KAF2219238.1"/>
    <property type="molecule type" value="Genomic_DNA"/>
</dbReference>
<organism evidence="1 2">
    <name type="scientific">Elsinoe ampelina</name>
    <dbReference type="NCBI Taxonomy" id="302913"/>
    <lineage>
        <taxon>Eukaryota</taxon>
        <taxon>Fungi</taxon>
        <taxon>Dikarya</taxon>
        <taxon>Ascomycota</taxon>
        <taxon>Pezizomycotina</taxon>
        <taxon>Dothideomycetes</taxon>
        <taxon>Dothideomycetidae</taxon>
        <taxon>Myriangiales</taxon>
        <taxon>Elsinoaceae</taxon>
        <taxon>Elsinoe</taxon>
    </lineage>
</organism>
<dbReference type="AlphaFoldDB" id="A0A6A6G136"/>
<evidence type="ECO:0000313" key="2">
    <source>
        <dbReference type="Proteomes" id="UP000799538"/>
    </source>
</evidence>
<reference evidence="2" key="1">
    <citation type="journal article" date="2020" name="Stud. Mycol.">
        <title>101 Dothideomycetes genomes: A test case for predicting lifestyles and emergence of pathogens.</title>
        <authorList>
            <person name="Haridas S."/>
            <person name="Albert R."/>
            <person name="Binder M."/>
            <person name="Bloem J."/>
            <person name="LaButti K."/>
            <person name="Salamov A."/>
            <person name="Andreopoulos B."/>
            <person name="Baker S."/>
            <person name="Barry K."/>
            <person name="Bills G."/>
            <person name="Bluhm B."/>
            <person name="Cannon C."/>
            <person name="Castanera R."/>
            <person name="Culley D."/>
            <person name="Daum C."/>
            <person name="Ezra D."/>
            <person name="Gonzalez J."/>
            <person name="Henrissat B."/>
            <person name="Kuo A."/>
            <person name="Liang C."/>
            <person name="Lipzen A."/>
            <person name="Lutzoni F."/>
            <person name="Magnuson J."/>
            <person name="Mondo S."/>
            <person name="Nolan M."/>
            <person name="Ohm R."/>
            <person name="Pangilinan J."/>
            <person name="Park H.-J."/>
            <person name="Ramirez L."/>
            <person name="Alfaro M."/>
            <person name="Sun H."/>
            <person name="Tritt A."/>
            <person name="Yoshinaga Y."/>
            <person name="Zwiers L.-H."/>
            <person name="Turgeon B."/>
            <person name="Goodwin S."/>
            <person name="Spatafora J."/>
            <person name="Crous P."/>
            <person name="Grigoriev I."/>
        </authorList>
    </citation>
    <scope>NUCLEOTIDE SEQUENCE [LARGE SCALE GENOMIC DNA]</scope>
    <source>
        <strain evidence="2">CECT 20119</strain>
    </source>
</reference>
<protein>
    <submittedName>
        <fullName evidence="1">Uncharacterized protein</fullName>
    </submittedName>
</protein>
<proteinExistence type="predicted"/>
<sequence>MPPTPLFLVSAEVRLDAVEVFFRSNRFCILPFTSQDLHLGCHPVEDLMQPLPIRSFLRSTVPDLGLPHLRFIELAFGPVRMNNALHAQLPDFYNKLTTEVTFIKEHLHLGRLTLVVHMADLCHHSAFIPTRAAVPDKVLRRVGTMYEIIGKRLASLSGLKCFYAFLAEPLRWSIEREASTDEGEELIRDLKSAKEIDMERLVMGDDYVAVDHGKLQYIQSAWYVKNEGWDEIYG</sequence>
<dbReference type="OrthoDB" id="3940757at2759"/>